<gene>
    <name evidence="1" type="ORF">NBO_28g0054</name>
</gene>
<proteinExistence type="predicted"/>
<dbReference type="VEuPathDB" id="MicrosporidiaDB:NBO_28g0054"/>
<dbReference type="AlphaFoldDB" id="R0MJN8"/>
<evidence type="ECO:0000313" key="1">
    <source>
        <dbReference type="EMBL" id="EOB14415.1"/>
    </source>
</evidence>
<name>R0MJN8_NOSB1</name>
<evidence type="ECO:0000313" key="2">
    <source>
        <dbReference type="Proteomes" id="UP000016927"/>
    </source>
</evidence>
<dbReference type="EMBL" id="KB908936">
    <property type="protein sequence ID" value="EOB14415.1"/>
    <property type="molecule type" value="Genomic_DNA"/>
</dbReference>
<keyword evidence="2" id="KW-1185">Reference proteome</keyword>
<accession>R0MJN8</accession>
<reference evidence="1 2" key="1">
    <citation type="journal article" date="2013" name="BMC Genomics">
        <title>Comparative genomics of parasitic silkworm microsporidia reveal an association between genome expansion and host adaptation.</title>
        <authorList>
            <person name="Pan G."/>
            <person name="Xu J."/>
            <person name="Li T."/>
            <person name="Xia Q."/>
            <person name="Liu S.L."/>
            <person name="Zhang G."/>
            <person name="Li S."/>
            <person name="Li C."/>
            <person name="Liu H."/>
            <person name="Yang L."/>
            <person name="Liu T."/>
            <person name="Zhang X."/>
            <person name="Wu Z."/>
            <person name="Fan W."/>
            <person name="Dang X."/>
            <person name="Xiang H."/>
            <person name="Tao M."/>
            <person name="Li Y."/>
            <person name="Hu J."/>
            <person name="Li Z."/>
            <person name="Lin L."/>
            <person name="Luo J."/>
            <person name="Geng L."/>
            <person name="Wang L."/>
            <person name="Long M."/>
            <person name="Wan Y."/>
            <person name="He N."/>
            <person name="Zhang Z."/>
            <person name="Lu C."/>
            <person name="Keeling P.J."/>
            <person name="Wang J."/>
            <person name="Xiang Z."/>
            <person name="Zhou Z."/>
        </authorList>
    </citation>
    <scope>NUCLEOTIDE SEQUENCE [LARGE SCALE GENOMIC DNA]</scope>
    <source>
        <strain evidence="2">CQ1 / CVCC 102059</strain>
    </source>
</reference>
<organism evidence="1 2">
    <name type="scientific">Nosema bombycis (strain CQ1 / CVCC 102059)</name>
    <name type="common">Microsporidian parasite</name>
    <name type="synonym">Pebrine of silkworm</name>
    <dbReference type="NCBI Taxonomy" id="578461"/>
    <lineage>
        <taxon>Eukaryota</taxon>
        <taxon>Fungi</taxon>
        <taxon>Fungi incertae sedis</taxon>
        <taxon>Microsporidia</taxon>
        <taxon>Nosematidae</taxon>
        <taxon>Nosema</taxon>
    </lineage>
</organism>
<dbReference type="Proteomes" id="UP000016927">
    <property type="component" value="Unassembled WGS sequence"/>
</dbReference>
<protein>
    <submittedName>
        <fullName evidence="1">Uncharacterized protein</fullName>
    </submittedName>
</protein>
<dbReference type="HOGENOM" id="CLU_2455315_0_0_1"/>
<sequence length="89" mass="10554">MKNNKSPHSFNSLRKSPVRKKMKVVYESNISFWDNVKDTNCEEDTRSESDFTELSFTSFEIEHSKKSSKNITSVKFIIREIEREEDCVR</sequence>